<protein>
    <recommendedName>
        <fullName evidence="3">Sulfotransferase family protein</fullName>
    </recommendedName>
</protein>
<name>A0A4R1N159_9RHOB</name>
<evidence type="ECO:0000313" key="1">
    <source>
        <dbReference type="EMBL" id="TCK99838.1"/>
    </source>
</evidence>
<sequence>MERSSAIITKGKSLKEGPRTYIVYGVMRGGTSMVGGVLRGMGLHLGPDVDSQNQESAAFAGKPIPEMRKTIEEQNELHEIWGWKFPQAANYVDRLWGTIRKPHLICVYRDAVSNARGLNRWHPVGELQAIHESLLAQQKNLALSLMRGCPSLLISYEKAARNKEQFVEELADWTGLEANYEKFDFDGFMSEQSYKSFEDYCKEGFGPENSSDANSAA</sequence>
<dbReference type="SUPFAM" id="SSF52540">
    <property type="entry name" value="P-loop containing nucleoside triphosphate hydrolases"/>
    <property type="match status" value="1"/>
</dbReference>
<comment type="caution">
    <text evidence="1">The sequence shown here is derived from an EMBL/GenBank/DDBJ whole genome shotgun (WGS) entry which is preliminary data.</text>
</comment>
<dbReference type="Gene3D" id="3.40.50.300">
    <property type="entry name" value="P-loop containing nucleotide triphosphate hydrolases"/>
    <property type="match status" value="1"/>
</dbReference>
<dbReference type="Proteomes" id="UP000295673">
    <property type="component" value="Unassembled WGS sequence"/>
</dbReference>
<evidence type="ECO:0008006" key="3">
    <source>
        <dbReference type="Google" id="ProtNLM"/>
    </source>
</evidence>
<keyword evidence="2" id="KW-1185">Reference proteome</keyword>
<evidence type="ECO:0000313" key="2">
    <source>
        <dbReference type="Proteomes" id="UP000295673"/>
    </source>
</evidence>
<reference evidence="1 2" key="1">
    <citation type="submission" date="2019-03" db="EMBL/GenBank/DDBJ databases">
        <title>Genomic Encyclopedia of Archaeal and Bacterial Type Strains, Phase II (KMG-II): from individual species to whole genera.</title>
        <authorList>
            <person name="Goeker M."/>
        </authorList>
    </citation>
    <scope>NUCLEOTIDE SEQUENCE [LARGE SCALE GENOMIC DNA]</scope>
    <source>
        <strain evidence="1 2">DSM 26433</strain>
    </source>
</reference>
<proteinExistence type="predicted"/>
<gene>
    <name evidence="1" type="ORF">BXY66_3542</name>
</gene>
<organism evidence="1 2">
    <name type="scientific">Shimia isoporae</name>
    <dbReference type="NCBI Taxonomy" id="647720"/>
    <lineage>
        <taxon>Bacteria</taxon>
        <taxon>Pseudomonadati</taxon>
        <taxon>Pseudomonadota</taxon>
        <taxon>Alphaproteobacteria</taxon>
        <taxon>Rhodobacterales</taxon>
        <taxon>Roseobacteraceae</taxon>
    </lineage>
</organism>
<dbReference type="EMBL" id="SMGR01000004">
    <property type="protein sequence ID" value="TCK99838.1"/>
    <property type="molecule type" value="Genomic_DNA"/>
</dbReference>
<dbReference type="OrthoDB" id="8100534at2"/>
<dbReference type="AlphaFoldDB" id="A0A4R1N159"/>
<accession>A0A4R1N159</accession>
<dbReference type="InterPro" id="IPR027417">
    <property type="entry name" value="P-loop_NTPase"/>
</dbReference>
<dbReference type="RefSeq" id="WP_132861671.1">
    <property type="nucleotide sequence ID" value="NZ_SMGR01000004.1"/>
</dbReference>